<dbReference type="InterPro" id="IPR005502">
    <property type="entry name" value="Ribosyl_crysJ1"/>
</dbReference>
<dbReference type="STRING" id="52560.SAMN04488082_12283"/>
<name>A0A1I3Z6X2_9BACT</name>
<reference evidence="3" key="1">
    <citation type="submission" date="2016-10" db="EMBL/GenBank/DDBJ databases">
        <authorList>
            <person name="Varghese N."/>
            <person name="Submissions S."/>
        </authorList>
    </citation>
    <scope>NUCLEOTIDE SEQUENCE [LARGE SCALE GENOMIC DNA]</scope>
    <source>
        <strain evidence="3">DSM 5918</strain>
    </source>
</reference>
<dbReference type="GO" id="GO:0016787">
    <property type="term" value="F:hydrolase activity"/>
    <property type="evidence" value="ECO:0007669"/>
    <property type="project" value="UniProtKB-KW"/>
</dbReference>
<feature type="binding site" evidence="1">
    <location>
        <position position="43"/>
    </location>
    <ligand>
        <name>Mg(2+)</name>
        <dbReference type="ChEBI" id="CHEBI:18420"/>
        <label>1</label>
    </ligand>
</feature>
<protein>
    <submittedName>
        <fullName evidence="2">ADP-ribosylglycohydrolase</fullName>
    </submittedName>
</protein>
<keyword evidence="1" id="KW-0460">Magnesium</keyword>
<dbReference type="PANTHER" id="PTHR16222:SF12">
    <property type="entry name" value="ADP-RIBOSYLGLYCOHYDROLASE-RELATED"/>
    <property type="match status" value="1"/>
</dbReference>
<keyword evidence="1" id="KW-0479">Metal-binding</keyword>
<keyword evidence="3" id="KW-1185">Reference proteome</keyword>
<evidence type="ECO:0000256" key="1">
    <source>
        <dbReference type="PIRSR" id="PIRSR605502-1"/>
    </source>
</evidence>
<accession>A0A1I3Z6X2</accession>
<sequence>MPRPDSDKALGSLVGLAVCEALAKSNPSSVSENAPLIPGLWGDGTSMALSLAESLIEIGGIDQRDQMVRYTSWFRYGYLCSTETCDFIDDTVKQAILRFERTWNPLDESLTQGDACLARVAPLVMYFTDSRDAMLDACAKSTATTHASPQSVDACRLLAVMIFEALRATEKSRILRPTLPEDILPEIAQLCSDAPRRAESQVTASLQAAMEAFSDSDSFAEGSIKCLPHGPRALAAYGQIAGAWYGRDLIPQVWRQSLERSNMLKQMGNQLISV</sequence>
<dbReference type="GO" id="GO:0046872">
    <property type="term" value="F:metal ion binding"/>
    <property type="evidence" value="ECO:0007669"/>
    <property type="project" value="UniProtKB-KW"/>
</dbReference>
<dbReference type="SUPFAM" id="SSF101478">
    <property type="entry name" value="ADP-ribosylglycohydrolase"/>
    <property type="match status" value="1"/>
</dbReference>
<organism evidence="2 3">
    <name type="scientific">Desulfomicrobium apsheronum</name>
    <dbReference type="NCBI Taxonomy" id="52560"/>
    <lineage>
        <taxon>Bacteria</taxon>
        <taxon>Pseudomonadati</taxon>
        <taxon>Thermodesulfobacteriota</taxon>
        <taxon>Desulfovibrionia</taxon>
        <taxon>Desulfovibrionales</taxon>
        <taxon>Desulfomicrobiaceae</taxon>
        <taxon>Desulfomicrobium</taxon>
    </lineage>
</organism>
<dbReference type="Pfam" id="PF03747">
    <property type="entry name" value="ADP_ribosyl_GH"/>
    <property type="match status" value="1"/>
</dbReference>
<dbReference type="Proteomes" id="UP000198635">
    <property type="component" value="Unassembled WGS sequence"/>
</dbReference>
<dbReference type="PANTHER" id="PTHR16222">
    <property type="entry name" value="ADP-RIBOSYLGLYCOHYDROLASE"/>
    <property type="match status" value="1"/>
</dbReference>
<dbReference type="InterPro" id="IPR036705">
    <property type="entry name" value="Ribosyl_crysJ1_sf"/>
</dbReference>
<evidence type="ECO:0000313" key="3">
    <source>
        <dbReference type="Proteomes" id="UP000198635"/>
    </source>
</evidence>
<proteinExistence type="predicted"/>
<comment type="cofactor">
    <cofactor evidence="1">
        <name>Mg(2+)</name>
        <dbReference type="ChEBI" id="CHEBI:18420"/>
    </cofactor>
    <text evidence="1">Binds 2 magnesium ions per subunit.</text>
</comment>
<keyword evidence="2" id="KW-0378">Hydrolase</keyword>
<dbReference type="Gene3D" id="1.10.4080.10">
    <property type="entry name" value="ADP-ribosylation/Crystallin J1"/>
    <property type="match status" value="1"/>
</dbReference>
<dbReference type="RefSeq" id="WP_177193243.1">
    <property type="nucleotide sequence ID" value="NZ_FORX01000022.1"/>
</dbReference>
<dbReference type="AlphaFoldDB" id="A0A1I3Z6X2"/>
<evidence type="ECO:0000313" key="2">
    <source>
        <dbReference type="EMBL" id="SFK39670.1"/>
    </source>
</evidence>
<gene>
    <name evidence="2" type="ORF">SAMN04488082_12283</name>
</gene>
<dbReference type="InterPro" id="IPR050792">
    <property type="entry name" value="ADP-ribosylglycohydrolase"/>
</dbReference>
<dbReference type="EMBL" id="FORX01000022">
    <property type="protein sequence ID" value="SFK39670.1"/>
    <property type="molecule type" value="Genomic_DNA"/>
</dbReference>